<proteinExistence type="predicted"/>
<evidence type="ECO:0000313" key="1">
    <source>
        <dbReference type="EMBL" id="CAB92595.1"/>
    </source>
</evidence>
<gene>
    <name evidence="1" type="ordered locus">SCO5002</name>
    <name evidence="1" type="ORF">SCK15.04c</name>
</gene>
<dbReference type="InParanoid" id="Q9KYA0"/>
<reference evidence="1 2" key="2">
    <citation type="journal article" date="2002" name="Nature">
        <title>Complete genome sequence of the model actinomycete Streptomyces coelicolor A3(2).</title>
        <authorList>
            <person name="Bentley S.D."/>
            <person name="Chater K.F."/>
            <person name="Cerdeno-Tarraga A.M."/>
            <person name="Challis G.L."/>
            <person name="Thomson N.R."/>
            <person name="James K.D."/>
            <person name="Harris D.E."/>
            <person name="Quail M.A."/>
            <person name="Kieser H."/>
            <person name="Harper D."/>
            <person name="Bateman A."/>
            <person name="Brown S."/>
            <person name="Chandra G."/>
            <person name="Chen C.W."/>
            <person name="Collins M."/>
            <person name="Cronin A."/>
            <person name="Fraser A."/>
            <person name="Goble A."/>
            <person name="Hidalgo J."/>
            <person name="Hornsby T."/>
            <person name="Howarth S."/>
            <person name="Huang C.H."/>
            <person name="Kieser T."/>
            <person name="Larke L."/>
            <person name="Murphy L."/>
            <person name="Oliver K."/>
            <person name="O'Neil S."/>
            <person name="Rabbinowitsch E."/>
            <person name="Rajandream M.A."/>
            <person name="Rutherford K."/>
            <person name="Rutter S."/>
            <person name="Seeger K."/>
            <person name="Saunders D."/>
            <person name="Sharp S."/>
            <person name="Squares R."/>
            <person name="Squares S."/>
            <person name="Taylor K."/>
            <person name="Warren T."/>
            <person name="Wietzorrek A."/>
            <person name="Woodward J."/>
            <person name="Barrell B.G."/>
            <person name="Parkhill J."/>
            <person name="Hopwood D.A."/>
        </authorList>
    </citation>
    <scope>NUCLEOTIDE SEQUENCE [LARGE SCALE GENOMIC DNA]</scope>
    <source>
        <strain evidence="2">ATCC BAA-471 / A3(2) / M145</strain>
    </source>
</reference>
<dbReference type="EMBL" id="AL939122">
    <property type="protein sequence ID" value="CAB92595.1"/>
    <property type="molecule type" value="Genomic_DNA"/>
</dbReference>
<keyword evidence="2" id="KW-1185">Reference proteome</keyword>
<dbReference type="EMBL" id="AL645882">
    <property type="protein sequence ID" value="CAB92595.1"/>
    <property type="molecule type" value="Genomic_DNA"/>
</dbReference>
<dbReference type="HOGENOM" id="CLU_101797_0_0_11"/>
<dbReference type="AlphaFoldDB" id="Q9KYA0"/>
<dbReference type="PaxDb" id="100226-SCO5002"/>
<name>Q9KYA0_STRCO</name>
<sequence length="216" mass="23148">MPGADALERVQSAERMRHSLPMFLDRDDTLVDIAMCLGAERVRDEDKLSYGLLVVSVRPSGHDDRLLAAEGIYRAKERLFFTREAEVEELDFALGKGGRGQQDMLLAAKLPGGPGVMSASLRTVELRTAGQAASGGEDAAAQKIPMAVLQLICPAPRDYCTYITIATPSVYLLDSYTERLAHIGRTFVFEAPTPLTEAGRAPTAQAAAGTSHGDGA</sequence>
<dbReference type="OrthoDB" id="4115150at2"/>
<organism evidence="1 2">
    <name type="scientific">Streptomyces coelicolor (strain ATCC BAA-471 / A3(2) / M145)</name>
    <dbReference type="NCBI Taxonomy" id="100226"/>
    <lineage>
        <taxon>Bacteria</taxon>
        <taxon>Bacillati</taxon>
        <taxon>Actinomycetota</taxon>
        <taxon>Actinomycetes</taxon>
        <taxon>Kitasatosporales</taxon>
        <taxon>Streptomycetaceae</taxon>
        <taxon>Streptomyces</taxon>
        <taxon>Streptomyces albidoflavus group</taxon>
    </lineage>
</organism>
<dbReference type="KEGG" id="sco:SCO5002"/>
<accession>Q9KYA0</accession>
<evidence type="ECO:0000313" key="2">
    <source>
        <dbReference type="Proteomes" id="UP000001973"/>
    </source>
</evidence>
<dbReference type="Proteomes" id="UP000001973">
    <property type="component" value="Chromosome"/>
</dbReference>
<reference evidence="1 2" key="1">
    <citation type="journal article" date="1996" name="Mol. Microbiol.">
        <title>A set of ordered cosmids and a detailed genetic and physical map for the 8 Mb Streptomyces coelicolor A3(2) chromosome.</title>
        <authorList>
            <person name="Redenbach M."/>
            <person name="Kieser H.M."/>
            <person name="Denapaite D."/>
            <person name="Eichner A."/>
            <person name="Cullum J."/>
            <person name="Kinashi H."/>
            <person name="Hopwood D.A."/>
        </authorList>
    </citation>
    <scope>NUCLEOTIDE SEQUENCE [LARGE SCALE GENOMIC DNA]</scope>
    <source>
        <strain evidence="2">ATCC BAA-471 / A3(2) / M145</strain>
    </source>
</reference>
<dbReference type="eggNOG" id="ENOG5031H1P">
    <property type="taxonomic scope" value="Bacteria"/>
</dbReference>
<protein>
    <submittedName>
        <fullName evidence="1">Uncharacterized protein</fullName>
    </submittedName>
</protein>
<dbReference type="PATRIC" id="fig|100226.15.peg.5081"/>